<dbReference type="RefSeq" id="WP_083357485.1">
    <property type="nucleotide sequence ID" value="NZ_JXDI01000001.1"/>
</dbReference>
<dbReference type="PANTHER" id="PTHR30288:SF0">
    <property type="entry name" value="FLAGELLAR HOOK-ASSOCIATED PROTEIN 2"/>
    <property type="match status" value="1"/>
</dbReference>
<dbReference type="EMBL" id="LT629704">
    <property type="protein sequence ID" value="SDN11838.1"/>
    <property type="molecule type" value="Genomic_DNA"/>
</dbReference>
<keyword evidence="3" id="KW-0175">Coiled coil</keyword>
<dbReference type="InterPro" id="IPR010809">
    <property type="entry name" value="FliD_C"/>
</dbReference>
<comment type="function">
    <text evidence="5">Required for morphogenesis and for the elongation of the flagellar filament by facilitating polymerization of the flagellin monomers at the tip of growing filament. Forms a capping structure, which prevents flagellin subunits (transported through the central channel of the flagellum) from leaking out without polymerization at the distal end.</text>
</comment>
<evidence type="ECO:0000256" key="2">
    <source>
        <dbReference type="ARBA" id="ARBA00011255"/>
    </source>
</evidence>
<organism evidence="9 10">
    <name type="scientific">Pseudomonas antarctica</name>
    <dbReference type="NCBI Taxonomy" id="219572"/>
    <lineage>
        <taxon>Bacteria</taxon>
        <taxon>Pseudomonadati</taxon>
        <taxon>Pseudomonadota</taxon>
        <taxon>Gammaproteobacteria</taxon>
        <taxon>Pseudomonadales</taxon>
        <taxon>Pseudomonadaceae</taxon>
        <taxon>Pseudomonas</taxon>
    </lineage>
</organism>
<dbReference type="InterPro" id="IPR040026">
    <property type="entry name" value="FliD"/>
</dbReference>
<keyword evidence="9" id="KW-0966">Cell projection</keyword>
<feature type="domain" description="Flagellar hook-associated protein 2 N-terminal" evidence="6">
    <location>
        <begin position="11"/>
        <end position="106"/>
    </location>
</feature>
<sequence>MAGTTITGVGSGFDTQAIVKSLVDAERAPKQAQINTQSQKATTQLSSIGKIQAALDAFRGALTSMGTDNSFSGLTGTSSDEKVATMTANQGAANGSFALIVNQLAKPSKLSTTSYAGGQSTVVNATNKATTLTISQSGKNFDLSVPAGSTLQQVRDSINSQFGTAGLSANILTDSNGSRLILTSTNGGVGSDLTMSGNSGIDTGYKVVDVPQNAKYTIDNIPAESKTNNITDAVSGVSIKLLSLSPTVTPNDPNTDNPPRTAMTISVTTSTTALKSGVKGFVDTYNALLKAMNAETKVTKDAAGNSIAATLTGDSTMRTLQAAIRNEFNSLSGNGTLKSLAQFGVTTDQNTGALSIDSKQWDKAVLTNAADINSIFSGKTGLLARLTAATDAYAKPTTGILATRTTSLADSLKDLTAQQTDLDERLTTMQDALTRKYTAMDTLVAQLRQQSNSILGTLNAISNSKSNSN</sequence>
<reference evidence="9 10" key="2">
    <citation type="submission" date="2016-10" db="EMBL/GenBank/DDBJ databases">
        <authorList>
            <person name="de Groot N.N."/>
        </authorList>
    </citation>
    <scope>NUCLEOTIDE SEQUENCE [LARGE SCALE GENOMIC DNA]</scope>
    <source>
        <strain evidence="9 10">BS2772</strain>
    </source>
</reference>
<dbReference type="GO" id="GO:0007155">
    <property type="term" value="P:cell adhesion"/>
    <property type="evidence" value="ECO:0007669"/>
    <property type="project" value="InterPro"/>
</dbReference>
<keyword evidence="9" id="KW-0282">Flagellum</keyword>
<protein>
    <recommendedName>
        <fullName evidence="5">Flagellar hook-associated protein 2</fullName>
        <shortName evidence="5">HAP2</shortName>
    </recommendedName>
    <alternativeName>
        <fullName evidence="5">Flagellar cap protein</fullName>
    </alternativeName>
</protein>
<comment type="subcellular location">
    <subcellularLocation>
        <location evidence="5">Secreted</location>
    </subcellularLocation>
    <subcellularLocation>
        <location evidence="5">Bacterial flagellum</location>
    </subcellularLocation>
</comment>
<proteinExistence type="inferred from homology"/>
<evidence type="ECO:0000256" key="5">
    <source>
        <dbReference type="RuleBase" id="RU362066"/>
    </source>
</evidence>
<dbReference type="Proteomes" id="UP000182470">
    <property type="component" value="Chromosome I"/>
</dbReference>
<evidence type="ECO:0000313" key="10">
    <source>
        <dbReference type="Proteomes" id="UP000182470"/>
    </source>
</evidence>
<evidence type="ECO:0000256" key="4">
    <source>
        <dbReference type="ARBA" id="ARBA00023143"/>
    </source>
</evidence>
<evidence type="ECO:0000256" key="3">
    <source>
        <dbReference type="ARBA" id="ARBA00023054"/>
    </source>
</evidence>
<dbReference type="OrthoDB" id="9810816at2"/>
<dbReference type="PANTHER" id="PTHR30288">
    <property type="entry name" value="FLAGELLAR CAP/ASSEMBLY PROTEIN FLID"/>
    <property type="match status" value="1"/>
</dbReference>
<dbReference type="GO" id="GO:0009424">
    <property type="term" value="C:bacterial-type flagellum hook"/>
    <property type="evidence" value="ECO:0007669"/>
    <property type="project" value="UniProtKB-UniRule"/>
</dbReference>
<feature type="domain" description="Flagellar hook-associated protein 2 C-terminal" evidence="7">
    <location>
        <begin position="212"/>
        <end position="448"/>
    </location>
</feature>
<keyword evidence="9" id="KW-0969">Cilium</keyword>
<name>A0A1G9YRT1_9PSED</name>
<keyword evidence="4 5" id="KW-0975">Bacterial flagellum</keyword>
<evidence type="ECO:0000313" key="9">
    <source>
        <dbReference type="EMBL" id="SDN11838.1"/>
    </source>
</evidence>
<dbReference type="InterPro" id="IPR010810">
    <property type="entry name" value="Flagellin_hook_IN_motif"/>
</dbReference>
<evidence type="ECO:0000313" key="11">
    <source>
        <dbReference type="Proteomes" id="UP000748067"/>
    </source>
</evidence>
<gene>
    <name evidence="8" type="primary">fliD</name>
    <name evidence="8" type="ORF">PSAN_31850</name>
    <name evidence="9" type="ORF">SAMN04490179_2603</name>
</gene>
<dbReference type="AlphaFoldDB" id="A0A1G9YRT1"/>
<evidence type="ECO:0000259" key="7">
    <source>
        <dbReference type="Pfam" id="PF07195"/>
    </source>
</evidence>
<dbReference type="GO" id="GO:0009421">
    <property type="term" value="C:bacterial-type flagellum filament cap"/>
    <property type="evidence" value="ECO:0007669"/>
    <property type="project" value="InterPro"/>
</dbReference>
<dbReference type="Proteomes" id="UP000748067">
    <property type="component" value="Unassembled WGS sequence"/>
</dbReference>
<evidence type="ECO:0000259" key="6">
    <source>
        <dbReference type="Pfam" id="PF02465"/>
    </source>
</evidence>
<dbReference type="GO" id="GO:0005576">
    <property type="term" value="C:extracellular region"/>
    <property type="evidence" value="ECO:0007669"/>
    <property type="project" value="UniProtKB-SubCell"/>
</dbReference>
<dbReference type="GO" id="GO:0071973">
    <property type="term" value="P:bacterial-type flagellum-dependent cell motility"/>
    <property type="evidence" value="ECO:0007669"/>
    <property type="project" value="TreeGrafter"/>
</dbReference>
<dbReference type="EMBL" id="JXDI01000001">
    <property type="protein sequence ID" value="KAF2410752.1"/>
    <property type="molecule type" value="Genomic_DNA"/>
</dbReference>
<comment type="similarity">
    <text evidence="1 5">Belongs to the FliD family.</text>
</comment>
<reference evidence="8 11" key="1">
    <citation type="submission" date="2015-01" db="EMBL/GenBank/DDBJ databases">
        <title>Genome Sequence of Pseudomonas antarctica CMS 35.</title>
        <authorList>
            <person name="Voget S."/>
            <person name="Chow J."/>
            <person name="Daniel R."/>
            <person name="Streit W."/>
        </authorList>
    </citation>
    <scope>NUCLEOTIDE SEQUENCE [LARGE SCALE GENOMIC DNA]</scope>
    <source>
        <strain evidence="8 11">CMS 35</strain>
    </source>
</reference>
<evidence type="ECO:0000256" key="1">
    <source>
        <dbReference type="ARBA" id="ARBA00009764"/>
    </source>
</evidence>
<keyword evidence="11" id="KW-1185">Reference proteome</keyword>
<dbReference type="Pfam" id="PF07196">
    <property type="entry name" value="Flagellin_IN"/>
    <property type="match status" value="1"/>
</dbReference>
<accession>A0A1G9YRT1</accession>
<dbReference type="InterPro" id="IPR003481">
    <property type="entry name" value="FliD_N"/>
</dbReference>
<keyword evidence="5" id="KW-0964">Secreted</keyword>
<dbReference type="Pfam" id="PF07195">
    <property type="entry name" value="FliD_C"/>
    <property type="match status" value="1"/>
</dbReference>
<dbReference type="Pfam" id="PF02465">
    <property type="entry name" value="FliD_N"/>
    <property type="match status" value="1"/>
</dbReference>
<evidence type="ECO:0000313" key="8">
    <source>
        <dbReference type="EMBL" id="KAF2410752.1"/>
    </source>
</evidence>
<comment type="subunit">
    <text evidence="2 5">Homopentamer.</text>
</comment>